<keyword evidence="4 9" id="KW-0762">Sugar transport</keyword>
<protein>
    <submittedName>
        <fullName evidence="9">PTS sugar transporter subunit IIA</fullName>
    </submittedName>
</protein>
<evidence type="ECO:0000313" key="9">
    <source>
        <dbReference type="EMBL" id="HGH61535.1"/>
    </source>
</evidence>
<dbReference type="GO" id="GO:0009401">
    <property type="term" value="P:phosphoenolpyruvate-dependent sugar phosphotransferase system"/>
    <property type="evidence" value="ECO:0007669"/>
    <property type="project" value="UniProtKB-KW"/>
</dbReference>
<dbReference type="CDD" id="cd00006">
    <property type="entry name" value="PTS_IIA_man"/>
    <property type="match status" value="1"/>
</dbReference>
<dbReference type="InterPro" id="IPR004701">
    <property type="entry name" value="PTS_EIIA_man-typ"/>
</dbReference>
<dbReference type="InterPro" id="IPR033887">
    <property type="entry name" value="PTS_IIA_man"/>
</dbReference>
<dbReference type="PANTHER" id="PTHR33799">
    <property type="entry name" value="PTS PERMEASE-RELATED-RELATED"/>
    <property type="match status" value="1"/>
</dbReference>
<dbReference type="GO" id="GO:0016301">
    <property type="term" value="F:kinase activity"/>
    <property type="evidence" value="ECO:0007669"/>
    <property type="project" value="UniProtKB-KW"/>
</dbReference>
<dbReference type="GO" id="GO:0016020">
    <property type="term" value="C:membrane"/>
    <property type="evidence" value="ECO:0007669"/>
    <property type="project" value="InterPro"/>
</dbReference>
<evidence type="ECO:0000259" key="8">
    <source>
        <dbReference type="PROSITE" id="PS51096"/>
    </source>
</evidence>
<comment type="caution">
    <text evidence="9">The sequence shown here is derived from an EMBL/GenBank/DDBJ whole genome shotgun (WGS) entry which is preliminary data.</text>
</comment>
<dbReference type="GO" id="GO:0005737">
    <property type="term" value="C:cytoplasm"/>
    <property type="evidence" value="ECO:0007669"/>
    <property type="project" value="UniProtKB-SubCell"/>
</dbReference>
<dbReference type="AlphaFoldDB" id="A0A7C4EY34"/>
<name>A0A7C4EY34_9BACT</name>
<comment type="subcellular location">
    <subcellularLocation>
        <location evidence="1">Cytoplasm</location>
    </subcellularLocation>
</comment>
<evidence type="ECO:0000256" key="4">
    <source>
        <dbReference type="ARBA" id="ARBA00022597"/>
    </source>
</evidence>
<gene>
    <name evidence="9" type="ORF">ENV54_09585</name>
</gene>
<keyword evidence="2" id="KW-0813">Transport</keyword>
<dbReference type="InterPro" id="IPR051471">
    <property type="entry name" value="Bacterial_PTS_sugar_comp"/>
</dbReference>
<dbReference type="InterPro" id="IPR036662">
    <property type="entry name" value="PTS_EIIA_man-typ_sf"/>
</dbReference>
<feature type="domain" description="PTS EIIA type-4" evidence="8">
    <location>
        <begin position="1"/>
        <end position="124"/>
    </location>
</feature>
<dbReference type="SUPFAM" id="SSF53062">
    <property type="entry name" value="PTS system fructose IIA component-like"/>
    <property type="match status" value="1"/>
</dbReference>
<evidence type="ECO:0000256" key="3">
    <source>
        <dbReference type="ARBA" id="ARBA00022490"/>
    </source>
</evidence>
<accession>A0A7C4EY34</accession>
<keyword evidence="5" id="KW-0808">Transferase</keyword>
<evidence type="ECO:0000256" key="7">
    <source>
        <dbReference type="ARBA" id="ARBA00022777"/>
    </source>
</evidence>
<dbReference type="Pfam" id="PF03610">
    <property type="entry name" value="EIIA-man"/>
    <property type="match status" value="1"/>
</dbReference>
<keyword evidence="6" id="KW-0598">Phosphotransferase system</keyword>
<dbReference type="Gene3D" id="3.40.50.510">
    <property type="entry name" value="Phosphotransferase system, mannose-type IIA component"/>
    <property type="match status" value="1"/>
</dbReference>
<keyword evidence="3" id="KW-0963">Cytoplasm</keyword>
<organism evidence="9">
    <name type="scientific">Desulfomonile tiedjei</name>
    <dbReference type="NCBI Taxonomy" id="2358"/>
    <lineage>
        <taxon>Bacteria</taxon>
        <taxon>Pseudomonadati</taxon>
        <taxon>Thermodesulfobacteriota</taxon>
        <taxon>Desulfomonilia</taxon>
        <taxon>Desulfomonilales</taxon>
        <taxon>Desulfomonilaceae</taxon>
        <taxon>Desulfomonile</taxon>
    </lineage>
</organism>
<evidence type="ECO:0000256" key="2">
    <source>
        <dbReference type="ARBA" id="ARBA00022448"/>
    </source>
</evidence>
<dbReference type="PANTHER" id="PTHR33799:SF1">
    <property type="entry name" value="PTS SYSTEM MANNOSE-SPECIFIC EIIAB COMPONENT-RELATED"/>
    <property type="match status" value="1"/>
</dbReference>
<evidence type="ECO:0000256" key="1">
    <source>
        <dbReference type="ARBA" id="ARBA00004496"/>
    </source>
</evidence>
<dbReference type="PROSITE" id="PS51096">
    <property type="entry name" value="PTS_EIIA_TYPE_4"/>
    <property type="match status" value="1"/>
</dbReference>
<evidence type="ECO:0000256" key="6">
    <source>
        <dbReference type="ARBA" id="ARBA00022683"/>
    </source>
</evidence>
<keyword evidence="7" id="KW-0418">Kinase</keyword>
<reference evidence="9" key="1">
    <citation type="journal article" date="2020" name="mSystems">
        <title>Genome- and Community-Level Interaction Insights into Carbon Utilization and Element Cycling Functions of Hydrothermarchaeota in Hydrothermal Sediment.</title>
        <authorList>
            <person name="Zhou Z."/>
            <person name="Liu Y."/>
            <person name="Xu W."/>
            <person name="Pan J."/>
            <person name="Luo Z.H."/>
            <person name="Li M."/>
        </authorList>
    </citation>
    <scope>NUCLEOTIDE SEQUENCE [LARGE SCALE GENOMIC DNA]</scope>
    <source>
        <strain evidence="9">SpSt-769</strain>
    </source>
</reference>
<dbReference type="EMBL" id="DTGT01000304">
    <property type="protein sequence ID" value="HGH61535.1"/>
    <property type="molecule type" value="Genomic_DNA"/>
</dbReference>
<sequence length="141" mass="15213">MIGILVLTHGELADQFLKTARMIGLSSEERVVALCVDPSTAPDSLRETLGKVIREIDDGDGVLILTDLFGGTPTNLSLSFLTEGKVEVVTGLNLPMIIKAVNSREGHDVRSLAKQASEAGKENIYLAGDVLRQRLGKKNNR</sequence>
<proteinExistence type="predicted"/>
<evidence type="ECO:0000256" key="5">
    <source>
        <dbReference type="ARBA" id="ARBA00022679"/>
    </source>
</evidence>